<dbReference type="Proteomes" id="UP000280434">
    <property type="component" value="Unassembled WGS sequence"/>
</dbReference>
<dbReference type="InterPro" id="IPR049503">
    <property type="entry name" value="AbiJ_NTD4"/>
</dbReference>
<sequence>MKKLFTERQGIIKPRVAESLDDTTRSALLTLIRARIDEEWFGLAFPDKCSDGYAYAGTDFDKLENTIAGYGLLSPRQQIDPDAPPADGAIFDLIEFSYEHVAEALDPQYHQYMSHSHYTYDQESGREKFASDVNRIFERNGMGFELLDGEVSRLAPAVIDQSLIETLFQTGDATLNTLLETARQKFLNRDIDVRREALEKLWDAWERLKTLEPGKDKKGSTRALLDRVSSEPEFRDRLEQEATQLTAIGNKFMIRHTETDKVPIVESSQIDYFFHRMFALIRLLLKETDRGG</sequence>
<dbReference type="RefSeq" id="WP_121276857.1">
    <property type="nucleotide sequence ID" value="NZ_RBZV01000002.1"/>
</dbReference>
<gene>
    <name evidence="2" type="ORF">D7S89_06805</name>
</gene>
<dbReference type="AlphaFoldDB" id="A0A494XJE2"/>
<keyword evidence="3" id="KW-1185">Reference proteome</keyword>
<dbReference type="OrthoDB" id="5106738at2"/>
<feature type="domain" description="HEPN AbiJ-N-terminal" evidence="1">
    <location>
        <begin position="4"/>
        <end position="165"/>
    </location>
</feature>
<organism evidence="2 3">
    <name type="scientific">Trinickia fusca</name>
    <dbReference type="NCBI Taxonomy" id="2419777"/>
    <lineage>
        <taxon>Bacteria</taxon>
        <taxon>Pseudomonadati</taxon>
        <taxon>Pseudomonadota</taxon>
        <taxon>Betaproteobacteria</taxon>
        <taxon>Burkholderiales</taxon>
        <taxon>Burkholderiaceae</taxon>
        <taxon>Trinickia</taxon>
    </lineage>
</organism>
<evidence type="ECO:0000313" key="2">
    <source>
        <dbReference type="EMBL" id="RKP50780.1"/>
    </source>
</evidence>
<reference evidence="2 3" key="1">
    <citation type="submission" date="2018-10" db="EMBL/GenBank/DDBJ databases">
        <title>Paraburkholderia sp. 7MK8-2, isolated from soil.</title>
        <authorList>
            <person name="Gao Z.-H."/>
            <person name="Qiu L.-H."/>
        </authorList>
    </citation>
    <scope>NUCLEOTIDE SEQUENCE [LARGE SCALE GENOMIC DNA]</scope>
    <source>
        <strain evidence="2 3">7MK8-2</strain>
    </source>
</reference>
<evidence type="ECO:0000259" key="1">
    <source>
        <dbReference type="Pfam" id="PF18863"/>
    </source>
</evidence>
<dbReference type="EMBL" id="RBZV01000002">
    <property type="protein sequence ID" value="RKP50780.1"/>
    <property type="molecule type" value="Genomic_DNA"/>
</dbReference>
<name>A0A494XJE2_9BURK</name>
<proteinExistence type="predicted"/>
<comment type="caution">
    <text evidence="2">The sequence shown here is derived from an EMBL/GenBank/DDBJ whole genome shotgun (WGS) entry which is preliminary data.</text>
</comment>
<dbReference type="Pfam" id="PF18863">
    <property type="entry name" value="AbiJ_NTD4"/>
    <property type="match status" value="1"/>
</dbReference>
<accession>A0A494XJE2</accession>
<evidence type="ECO:0000313" key="3">
    <source>
        <dbReference type="Proteomes" id="UP000280434"/>
    </source>
</evidence>
<protein>
    <recommendedName>
        <fullName evidence="1">HEPN AbiJ-N-terminal domain-containing protein</fullName>
    </recommendedName>
</protein>